<keyword evidence="13" id="KW-1185">Reference proteome</keyword>
<comment type="catalytic activity">
    <reaction evidence="10">
        <text>a phosphate monoester + H2O = an alcohol + phosphate</text>
        <dbReference type="Rhea" id="RHEA:15017"/>
        <dbReference type="ChEBI" id="CHEBI:15377"/>
        <dbReference type="ChEBI" id="CHEBI:30879"/>
        <dbReference type="ChEBI" id="CHEBI:43474"/>
        <dbReference type="ChEBI" id="CHEBI:67140"/>
        <dbReference type="EC" id="3.1.3.1"/>
    </reaction>
</comment>
<evidence type="ECO:0000256" key="1">
    <source>
        <dbReference type="ARBA" id="ARBA00001946"/>
    </source>
</evidence>
<evidence type="ECO:0000256" key="2">
    <source>
        <dbReference type="ARBA" id="ARBA00001947"/>
    </source>
</evidence>
<evidence type="ECO:0000256" key="5">
    <source>
        <dbReference type="ARBA" id="ARBA00022723"/>
    </source>
</evidence>
<evidence type="ECO:0000313" key="12">
    <source>
        <dbReference type="EMBL" id="KAL0871548.1"/>
    </source>
</evidence>
<feature type="chain" id="PRO_5047286320" description="Alkaline phosphatase" evidence="11">
    <location>
        <begin position="20"/>
        <end position="503"/>
    </location>
</feature>
<dbReference type="PROSITE" id="PS00123">
    <property type="entry name" value="ALKALINE_PHOSPHATASE"/>
    <property type="match status" value="1"/>
</dbReference>
<dbReference type="InterPro" id="IPR001952">
    <property type="entry name" value="Alkaline_phosphatase"/>
</dbReference>
<keyword evidence="5" id="KW-0479">Metal-binding</keyword>
<dbReference type="PRINTS" id="PR00113">
    <property type="entry name" value="ALKPHPHTASE"/>
</dbReference>
<comment type="caution">
    <text evidence="12">The sequence shown here is derived from an EMBL/GenBank/DDBJ whole genome shotgun (WGS) entry which is preliminary data.</text>
</comment>
<dbReference type="PANTHER" id="PTHR11596:SF91">
    <property type="entry name" value="ALKALINE PHOSPHATASE-RELATED"/>
    <property type="match status" value="1"/>
</dbReference>
<evidence type="ECO:0000256" key="8">
    <source>
        <dbReference type="ARBA" id="ARBA00022842"/>
    </source>
</evidence>
<keyword evidence="6 10" id="KW-0378">Hydrolase</keyword>
<reference evidence="12 13" key="1">
    <citation type="submission" date="2024-06" db="EMBL/GenBank/DDBJ databases">
        <title>A chromosome-level genome assembly of beet webworm, Loxostege sticticalis.</title>
        <authorList>
            <person name="Zhang Y."/>
        </authorList>
    </citation>
    <scope>NUCLEOTIDE SEQUENCE [LARGE SCALE GENOMIC DNA]</scope>
    <source>
        <strain evidence="12">AQ026</strain>
        <tissue evidence="12">Whole body</tissue>
    </source>
</reference>
<dbReference type="Proteomes" id="UP001549920">
    <property type="component" value="Unassembled WGS sequence"/>
</dbReference>
<feature type="signal peptide" evidence="11">
    <location>
        <begin position="1"/>
        <end position="19"/>
    </location>
</feature>
<name>A0ABR3HMC2_LOXSC</name>
<evidence type="ECO:0000256" key="10">
    <source>
        <dbReference type="RuleBase" id="RU003947"/>
    </source>
</evidence>
<dbReference type="InterPro" id="IPR018299">
    <property type="entry name" value="Alkaline_phosphatase_AS"/>
</dbReference>
<dbReference type="InterPro" id="IPR017850">
    <property type="entry name" value="Alkaline_phosphatase_core_sf"/>
</dbReference>
<dbReference type="CDD" id="cd16012">
    <property type="entry name" value="ALP"/>
    <property type="match status" value="1"/>
</dbReference>
<dbReference type="EC" id="3.1.3.1" evidence="4 10"/>
<dbReference type="Gene3D" id="3.40.720.10">
    <property type="entry name" value="Alkaline Phosphatase, subunit A"/>
    <property type="match status" value="1"/>
</dbReference>
<keyword evidence="7 10" id="KW-0862">Zinc</keyword>
<dbReference type="EMBL" id="JBEUOH010000017">
    <property type="protein sequence ID" value="KAL0871548.1"/>
    <property type="molecule type" value="Genomic_DNA"/>
</dbReference>
<keyword evidence="8 10" id="KW-0460">Magnesium</keyword>
<comment type="cofactor">
    <cofactor evidence="1">
        <name>Mg(2+)</name>
        <dbReference type="ChEBI" id="CHEBI:18420"/>
    </cofactor>
</comment>
<accession>A0ABR3HMC2</accession>
<evidence type="ECO:0000256" key="11">
    <source>
        <dbReference type="SAM" id="SignalP"/>
    </source>
</evidence>
<keyword evidence="11" id="KW-0732">Signal</keyword>
<sequence>MHALVLLTAVTALARMTVSDRYHPDEIRREPISRMAPPPERDPSYWINEAEAGIRERLRRRDNRNVARNIVMFLGDGMSVPTLAAARTLLGQRQGRRGEEAKLAFETFPTTGFSKTYCLNAQVADSACTATAYLCGVKANSGTVGVTGDVPRYDCDDSADPANHVDSIAVWALEDGRDAGVVTTTRVTHASPAGVYAHVANRHWESDEKVRDDRGDPRRCPDIAHQLVHRSPGNRLKVILGGGRKEFLPIDEYDEEGFPGARGDNRNLIKEWQANKQSEGVSHAYVWNKQQLMNFSSSPPKYLLGLFKNSHMHFHLEANQTTEPTLAEMTEIAIKSLSRNKQGFFLFVEGGRIDHAHHDNYVHLALDETIELSKAVEVAKKLLSEEDSLIVVTADHAHVMTFNGYMERGGDILGVSDDKDKDGIPYMTLSYSNGRGARRQLNGVRVNSETHGGDDVGVFARGPHHDMFSGVYEQSQLPHLMAYAGCIGPGLHACGNGCDKKRP</sequence>
<organism evidence="12 13">
    <name type="scientific">Loxostege sticticalis</name>
    <name type="common">Beet webworm moth</name>
    <dbReference type="NCBI Taxonomy" id="481309"/>
    <lineage>
        <taxon>Eukaryota</taxon>
        <taxon>Metazoa</taxon>
        <taxon>Ecdysozoa</taxon>
        <taxon>Arthropoda</taxon>
        <taxon>Hexapoda</taxon>
        <taxon>Insecta</taxon>
        <taxon>Pterygota</taxon>
        <taxon>Neoptera</taxon>
        <taxon>Endopterygota</taxon>
        <taxon>Lepidoptera</taxon>
        <taxon>Glossata</taxon>
        <taxon>Ditrysia</taxon>
        <taxon>Pyraloidea</taxon>
        <taxon>Crambidae</taxon>
        <taxon>Pyraustinae</taxon>
        <taxon>Loxostege</taxon>
    </lineage>
</organism>
<dbReference type="PANTHER" id="PTHR11596">
    <property type="entry name" value="ALKALINE PHOSPHATASE"/>
    <property type="match status" value="1"/>
</dbReference>
<protein>
    <recommendedName>
        <fullName evidence="4 10">Alkaline phosphatase</fullName>
        <ecNumber evidence="4 10">3.1.3.1</ecNumber>
    </recommendedName>
</protein>
<evidence type="ECO:0000256" key="6">
    <source>
        <dbReference type="ARBA" id="ARBA00022801"/>
    </source>
</evidence>
<evidence type="ECO:0000256" key="9">
    <source>
        <dbReference type="RuleBase" id="RU003946"/>
    </source>
</evidence>
<evidence type="ECO:0000313" key="13">
    <source>
        <dbReference type="Proteomes" id="UP001549920"/>
    </source>
</evidence>
<gene>
    <name evidence="12" type="ORF">ABMA27_005261</name>
</gene>
<evidence type="ECO:0000256" key="4">
    <source>
        <dbReference type="ARBA" id="ARBA00012647"/>
    </source>
</evidence>
<evidence type="ECO:0000256" key="7">
    <source>
        <dbReference type="ARBA" id="ARBA00022833"/>
    </source>
</evidence>
<dbReference type="SMART" id="SM00098">
    <property type="entry name" value="alkPPc"/>
    <property type="match status" value="1"/>
</dbReference>
<dbReference type="Pfam" id="PF00245">
    <property type="entry name" value="Alk_phosphatase"/>
    <property type="match status" value="1"/>
</dbReference>
<evidence type="ECO:0000256" key="3">
    <source>
        <dbReference type="ARBA" id="ARBA00005984"/>
    </source>
</evidence>
<comment type="cofactor">
    <cofactor evidence="2">
        <name>Zn(2+)</name>
        <dbReference type="ChEBI" id="CHEBI:29105"/>
    </cofactor>
</comment>
<dbReference type="SUPFAM" id="SSF53649">
    <property type="entry name" value="Alkaline phosphatase-like"/>
    <property type="match status" value="1"/>
</dbReference>
<proteinExistence type="inferred from homology"/>
<comment type="similarity">
    <text evidence="3 9">Belongs to the alkaline phosphatase family.</text>
</comment>